<gene>
    <name evidence="2" type="ORF">SO802_015401</name>
</gene>
<feature type="non-terminal residue" evidence="2">
    <location>
        <position position="1"/>
    </location>
</feature>
<protein>
    <submittedName>
        <fullName evidence="2">Uncharacterized protein</fullName>
    </submittedName>
</protein>
<feature type="region of interest" description="Disordered" evidence="1">
    <location>
        <begin position="72"/>
        <end position="114"/>
    </location>
</feature>
<sequence length="303" mass="33908">SQCPRLKKRYQHRAERVKEYLESVKDFDELVSPQSLFLHVLGSGSSTKVQKNFEVVKKRMATRFSKQKLAEAQEKKAKGSTVSGLLSKKKTSDTSNKDSMVIPPPAHSPAKRPAFPTSSLKVIASGGEKVWKKKKVGGKSFLPTFWDDADAAALKSHEALSVENLSPLMAKSSKKKVATFEPVIKSLSVENEMFKNKVVILTVEAKNDKERVAVLEKSLQVEKDFYKLKDKQIGDLELKKWMVKHHLDLDLSGLVMDEIEKKLLADRPFEVTAENVIKEATDVAMVMEEAVITTLADPVLDEQ</sequence>
<evidence type="ECO:0000313" key="3">
    <source>
        <dbReference type="Proteomes" id="UP001459277"/>
    </source>
</evidence>
<comment type="caution">
    <text evidence="2">The sequence shown here is derived from an EMBL/GenBank/DDBJ whole genome shotgun (WGS) entry which is preliminary data.</text>
</comment>
<reference evidence="2 3" key="1">
    <citation type="submission" date="2024-01" db="EMBL/GenBank/DDBJ databases">
        <title>A telomere-to-telomere, gap-free genome of sweet tea (Lithocarpus litseifolius).</title>
        <authorList>
            <person name="Zhou J."/>
        </authorList>
    </citation>
    <scope>NUCLEOTIDE SEQUENCE [LARGE SCALE GENOMIC DNA]</scope>
    <source>
        <strain evidence="2">Zhou-2022a</strain>
        <tissue evidence="2">Leaf</tissue>
    </source>
</reference>
<dbReference type="EMBL" id="JAZDWU010000005">
    <property type="protein sequence ID" value="KAL0001620.1"/>
    <property type="molecule type" value="Genomic_DNA"/>
</dbReference>
<accession>A0AAW2CTL0</accession>
<organism evidence="2 3">
    <name type="scientific">Lithocarpus litseifolius</name>
    <dbReference type="NCBI Taxonomy" id="425828"/>
    <lineage>
        <taxon>Eukaryota</taxon>
        <taxon>Viridiplantae</taxon>
        <taxon>Streptophyta</taxon>
        <taxon>Embryophyta</taxon>
        <taxon>Tracheophyta</taxon>
        <taxon>Spermatophyta</taxon>
        <taxon>Magnoliopsida</taxon>
        <taxon>eudicotyledons</taxon>
        <taxon>Gunneridae</taxon>
        <taxon>Pentapetalae</taxon>
        <taxon>rosids</taxon>
        <taxon>fabids</taxon>
        <taxon>Fagales</taxon>
        <taxon>Fagaceae</taxon>
        <taxon>Lithocarpus</taxon>
    </lineage>
</organism>
<dbReference type="AlphaFoldDB" id="A0AAW2CTL0"/>
<dbReference type="Proteomes" id="UP001459277">
    <property type="component" value="Unassembled WGS sequence"/>
</dbReference>
<name>A0AAW2CTL0_9ROSI</name>
<keyword evidence="3" id="KW-1185">Reference proteome</keyword>
<evidence type="ECO:0000256" key="1">
    <source>
        <dbReference type="SAM" id="MobiDB-lite"/>
    </source>
</evidence>
<proteinExistence type="predicted"/>
<evidence type="ECO:0000313" key="2">
    <source>
        <dbReference type="EMBL" id="KAL0001620.1"/>
    </source>
</evidence>